<dbReference type="InterPro" id="IPR004843">
    <property type="entry name" value="Calcineurin-like_PHP"/>
</dbReference>
<comment type="similarity">
    <text evidence="4">Belongs to the metallophosphoesterase superfamily. Purple acid phosphatase family.</text>
</comment>
<comment type="catalytic activity">
    <reaction evidence="4">
        <text>a phosphate monoester + H2O = an alcohol + phosphate</text>
        <dbReference type="Rhea" id="RHEA:15017"/>
        <dbReference type="ChEBI" id="CHEBI:15377"/>
        <dbReference type="ChEBI" id="CHEBI:30879"/>
        <dbReference type="ChEBI" id="CHEBI:43474"/>
        <dbReference type="ChEBI" id="CHEBI:67140"/>
        <dbReference type="EC" id="3.1.3.2"/>
    </reaction>
</comment>
<dbReference type="InterPro" id="IPR003961">
    <property type="entry name" value="FN3_dom"/>
</dbReference>
<dbReference type="InterPro" id="IPR039331">
    <property type="entry name" value="PAPs-like"/>
</dbReference>
<comment type="caution">
    <text evidence="6">The sequence shown here is derived from an EMBL/GenBank/DDBJ whole genome shotgun (WGS) entry which is preliminary data.</text>
</comment>
<dbReference type="PROSITE" id="PS50853">
    <property type="entry name" value="FN3"/>
    <property type="match status" value="1"/>
</dbReference>
<dbReference type="GO" id="GO:0003993">
    <property type="term" value="F:acid phosphatase activity"/>
    <property type="evidence" value="ECO:0007669"/>
    <property type="project" value="UniProtKB-EC"/>
</dbReference>
<evidence type="ECO:0000259" key="5">
    <source>
        <dbReference type="PROSITE" id="PS50853"/>
    </source>
</evidence>
<sequence length="499" mass="55498">MASSLLLAFSLTAIGYAAGSPQHPWKDPFFGCQGHLTKPEQLHFNYAGDRGMIVSWNTPEKLSFPTVRYGRGPELDHIAFSEVSVTYPTSTTYSNHVLIKHLEPDTHYEFAVHCADEKERHQFKTSLPAGNSRPFAFAFFGDLGTMGPLGLTTYGQKAALKPGEINTMQSLREFKDQFEFVWQDGDLAYADDWLTEEINGFLPNMTIEDGTTLYEDILNTFYDEMAGNVTMDRPYMVGPGNHEANCDNGGKKDKATGVKYTESICVEGQTNFTGFRNHFRMPSEQSGGLENFWYSWDYGMVHFIQFNTETDFPDAPDLPGGSAAENAGPFAPNGTQLKWLKDDLAAVDRKKTPWVIVAGHRPWYVDGSKCDSCQAAFEPLLLEYGVDIALFGHKHFYERFTPIANGEPDPNGLDNPSAPWYLVSGAAGHYAGLGTLDLPLANYTDKAIDTVYGWSRFTVHNCTHITQDFIASANGTVLDSATLYKNHNGCGGHEHHHHH</sequence>
<dbReference type="CDD" id="cd00063">
    <property type="entry name" value="FN3"/>
    <property type="match status" value="1"/>
</dbReference>
<protein>
    <recommendedName>
        <fullName evidence="4">Purple acid phosphatase</fullName>
        <ecNumber evidence="4">3.1.3.2</ecNumber>
    </recommendedName>
</protein>
<keyword evidence="1 4" id="KW-0732">Signal</keyword>
<dbReference type="SUPFAM" id="SSF49363">
    <property type="entry name" value="Purple acid phosphatase, N-terminal domain"/>
    <property type="match status" value="1"/>
</dbReference>
<dbReference type="InterPro" id="IPR025733">
    <property type="entry name" value="PAPs_C"/>
</dbReference>
<dbReference type="Pfam" id="PF14008">
    <property type="entry name" value="Metallophos_C"/>
    <property type="match status" value="1"/>
</dbReference>
<name>A0A0F8UYX3_9EURO</name>
<accession>A0A0F8UYX3</accession>
<proteinExistence type="inferred from homology"/>
<keyword evidence="3" id="KW-0325">Glycoprotein</keyword>
<feature type="chain" id="PRO_5005117469" description="Purple acid phosphatase" evidence="4">
    <location>
        <begin position="20"/>
        <end position="499"/>
    </location>
</feature>
<dbReference type="AlphaFoldDB" id="A0A0F8UYX3"/>
<dbReference type="Proteomes" id="UP000034291">
    <property type="component" value="Unassembled WGS sequence"/>
</dbReference>
<keyword evidence="2 4" id="KW-0378">Hydrolase</keyword>
<feature type="domain" description="Fibronectin type-III" evidence="5">
    <location>
        <begin position="38"/>
        <end position="135"/>
    </location>
</feature>
<dbReference type="OrthoDB" id="45007at2759"/>
<dbReference type="CDD" id="cd00839">
    <property type="entry name" value="MPP_PAPs"/>
    <property type="match status" value="1"/>
</dbReference>
<evidence type="ECO:0000256" key="1">
    <source>
        <dbReference type="ARBA" id="ARBA00022729"/>
    </source>
</evidence>
<evidence type="ECO:0000256" key="4">
    <source>
        <dbReference type="RuleBase" id="RU361203"/>
    </source>
</evidence>
<dbReference type="Pfam" id="PF16656">
    <property type="entry name" value="Pur_ac_phosph_N"/>
    <property type="match status" value="1"/>
</dbReference>
<dbReference type="InterPro" id="IPR008963">
    <property type="entry name" value="Purple_acid_Pase-like_N"/>
</dbReference>
<evidence type="ECO:0000256" key="2">
    <source>
        <dbReference type="ARBA" id="ARBA00022801"/>
    </source>
</evidence>
<evidence type="ECO:0000313" key="6">
    <source>
        <dbReference type="EMBL" id="KKK24689.1"/>
    </source>
</evidence>
<dbReference type="InterPro" id="IPR015914">
    <property type="entry name" value="PAPs_N"/>
</dbReference>
<dbReference type="InterPro" id="IPR041792">
    <property type="entry name" value="MPP_PAP"/>
</dbReference>
<evidence type="ECO:0000313" key="7">
    <source>
        <dbReference type="Proteomes" id="UP000034291"/>
    </source>
</evidence>
<dbReference type="Gene3D" id="2.60.40.380">
    <property type="entry name" value="Purple acid phosphatase-like, N-terminal"/>
    <property type="match status" value="1"/>
</dbReference>
<evidence type="ECO:0000256" key="3">
    <source>
        <dbReference type="ARBA" id="ARBA00023180"/>
    </source>
</evidence>
<dbReference type="PANTHER" id="PTHR22953:SF145">
    <property type="entry name" value="PURPLE ACID PHOSPHATASE"/>
    <property type="match status" value="1"/>
</dbReference>
<dbReference type="EMBL" id="JZBS01000942">
    <property type="protein sequence ID" value="KKK24689.1"/>
    <property type="molecule type" value="Genomic_DNA"/>
</dbReference>
<dbReference type="Pfam" id="PF00149">
    <property type="entry name" value="Metallophos"/>
    <property type="match status" value="1"/>
</dbReference>
<dbReference type="GO" id="GO:0046872">
    <property type="term" value="F:metal ion binding"/>
    <property type="evidence" value="ECO:0007669"/>
    <property type="project" value="InterPro"/>
</dbReference>
<dbReference type="EC" id="3.1.3.2" evidence="4"/>
<dbReference type="STRING" id="308745.A0A0F8UYX3"/>
<dbReference type="Gene3D" id="3.60.21.10">
    <property type="match status" value="1"/>
</dbReference>
<dbReference type="SUPFAM" id="SSF56300">
    <property type="entry name" value="Metallo-dependent phosphatases"/>
    <property type="match status" value="1"/>
</dbReference>
<organism evidence="6 7">
    <name type="scientific">Aspergillus rambellii</name>
    <dbReference type="NCBI Taxonomy" id="308745"/>
    <lineage>
        <taxon>Eukaryota</taxon>
        <taxon>Fungi</taxon>
        <taxon>Dikarya</taxon>
        <taxon>Ascomycota</taxon>
        <taxon>Pezizomycotina</taxon>
        <taxon>Eurotiomycetes</taxon>
        <taxon>Eurotiomycetidae</taxon>
        <taxon>Eurotiales</taxon>
        <taxon>Aspergillaceae</taxon>
        <taxon>Aspergillus</taxon>
        <taxon>Aspergillus subgen. Nidulantes</taxon>
    </lineage>
</organism>
<reference evidence="6 7" key="1">
    <citation type="submission" date="2015-02" db="EMBL/GenBank/DDBJ databases">
        <title>Draft Genome Sequences of Two Closely-Related Aflatoxigenic Aspergillus Species Obtained from the Cote d'Ivoire.</title>
        <authorList>
            <person name="Moore G.G."/>
            <person name="Beltz S.B."/>
            <person name="Mack B.M."/>
        </authorList>
    </citation>
    <scope>NUCLEOTIDE SEQUENCE [LARGE SCALE GENOMIC DNA]</scope>
    <source>
        <strain evidence="6 7">SRRC1468</strain>
    </source>
</reference>
<keyword evidence="7" id="KW-1185">Reference proteome</keyword>
<feature type="signal peptide" evidence="4">
    <location>
        <begin position="1"/>
        <end position="19"/>
    </location>
</feature>
<gene>
    <name evidence="6" type="ORF">ARAM_003779</name>
</gene>
<dbReference type="PANTHER" id="PTHR22953">
    <property type="entry name" value="ACID PHOSPHATASE RELATED"/>
    <property type="match status" value="1"/>
</dbReference>
<dbReference type="InterPro" id="IPR029052">
    <property type="entry name" value="Metallo-depent_PP-like"/>
</dbReference>